<reference evidence="3 4" key="2">
    <citation type="submission" date="2017-06" db="EMBL/GenBank/DDBJ databases">
        <title>Complete genome sequence of Vibrio sp. 2521-89, a close relative of Vibrio cholerae isolated from lake water in New Mexico, USA.</title>
        <authorList>
            <person name="Liang K."/>
            <person name="Orata F.D."/>
            <person name="Winkjer N.S."/>
            <person name="Tarr C.L."/>
            <person name="Boucher Y."/>
        </authorList>
    </citation>
    <scope>NUCLEOTIDE SEQUENCE [LARGE SCALE GENOMIC DNA]</scope>
    <source>
        <strain evidence="3 4">2521-89</strain>
    </source>
</reference>
<dbReference type="KEGG" id="vti:CEQ48_08345"/>
<dbReference type="EMBL" id="CP022353">
    <property type="protein sequence ID" value="ASK54801.1"/>
    <property type="molecule type" value="Genomic_DNA"/>
</dbReference>
<evidence type="ECO:0000259" key="2">
    <source>
        <dbReference type="Pfam" id="PF02120"/>
    </source>
</evidence>
<name>A0AAU8WTK2_9VIBR</name>
<evidence type="ECO:0000256" key="1">
    <source>
        <dbReference type="SAM" id="MobiDB-lite"/>
    </source>
</evidence>
<dbReference type="CDD" id="cd17470">
    <property type="entry name" value="T3SS_Flik_C"/>
    <property type="match status" value="1"/>
</dbReference>
<organism evidence="3 4">
    <name type="scientific">Vibrio tarriae</name>
    <dbReference type="NCBI Taxonomy" id="2014742"/>
    <lineage>
        <taxon>Bacteria</taxon>
        <taxon>Pseudomonadati</taxon>
        <taxon>Pseudomonadota</taxon>
        <taxon>Gammaproteobacteria</taxon>
        <taxon>Vibrionales</taxon>
        <taxon>Vibrionaceae</taxon>
        <taxon>Vibrio</taxon>
    </lineage>
</organism>
<feature type="compositionally biased region" description="Low complexity" evidence="1">
    <location>
        <begin position="622"/>
        <end position="635"/>
    </location>
</feature>
<dbReference type="PANTHER" id="PTHR37533:SF2">
    <property type="entry name" value="FLAGELLAR HOOK-LENGTH CONTROL PROTEIN"/>
    <property type="match status" value="1"/>
</dbReference>
<dbReference type="PANTHER" id="PTHR37533">
    <property type="entry name" value="FLAGELLAR HOOK-LENGTH CONTROL PROTEIN"/>
    <property type="match status" value="1"/>
</dbReference>
<dbReference type="InterPro" id="IPR021136">
    <property type="entry name" value="Flagellar_hook_control-like_C"/>
</dbReference>
<feature type="region of interest" description="Disordered" evidence="1">
    <location>
        <begin position="238"/>
        <end position="267"/>
    </location>
</feature>
<dbReference type="Gene3D" id="3.30.750.140">
    <property type="match status" value="1"/>
</dbReference>
<dbReference type="Proteomes" id="UP000198371">
    <property type="component" value="Chromosome 1"/>
</dbReference>
<dbReference type="InterPro" id="IPR038610">
    <property type="entry name" value="FliK-like_C_sf"/>
</dbReference>
<evidence type="ECO:0000313" key="4">
    <source>
        <dbReference type="Proteomes" id="UP000198371"/>
    </source>
</evidence>
<proteinExistence type="predicted"/>
<feature type="region of interest" description="Disordered" evidence="1">
    <location>
        <begin position="617"/>
        <end position="641"/>
    </location>
</feature>
<evidence type="ECO:0000313" key="3">
    <source>
        <dbReference type="EMBL" id="ASK54801.1"/>
    </source>
</evidence>
<keyword evidence="3" id="KW-0969">Cilium</keyword>
<dbReference type="InterPro" id="IPR052563">
    <property type="entry name" value="FliK"/>
</dbReference>
<gene>
    <name evidence="3" type="ORF">CEQ48_08345</name>
</gene>
<dbReference type="AlphaFoldDB" id="A0AAU8WTK2"/>
<sequence length="676" mass="70433">MRVANMNVNLTPPVEPSKIASTAKSSAVSTEAAEAEASGGFFAQLHALIFGSKTSSDKLGTDVNAIQAEGEAEVSTDVALDADSEAALTAEMDEALFSATDPEAASDESLQVDAVKLDQKVPSLEKGEAVSTKVAPVKQEEQGTNAPIPASLAKWVKKSDAIEGEPISDELQRKTAQAMSEGDKLLGRLHESNQALSKSNGKTLPTQHGQALDPQHPEMLAKAPLPEDALPLESQSSIPNSVMAKPTNEKLEQVNTSSTQAKDETSEDDLMASALIGSALAGGLTGASLAAATTVQAEPVEGAMPEGMPVVPTLAQTATLASPSTEVSEALVAQSKAVKATPLTQATLNPASIMADEGLAPQTVAAESSKVAIPWGTPIPTDNELATLNPELKTMLEEGGKAKAPVPNMLAQSVSQGVTPAHLVAQQTATTAMPMNPTAANPIDMAALAPQAAAANPMLNPTTTVNPELAASSAMLAALGGRALAGSDERRAVGESGQEGLAQQIAAAAGQGTAQNQALNRAESQMVQTSAAAVPLNKEMAADQLAERVQMMMSKNLKNIDIRLDPPEMGRMHIRMNMQGDGATVHFTVANQHAREALEQTMPRLREMLAQQGVQLGDTSVQQQSAGQQQRYTGQEQSGFGQSARNEMLNSEENLDTDIKLDLNVATKRDGISYYA</sequence>
<feature type="domain" description="Flagellar hook-length control protein-like C-terminal" evidence="2">
    <location>
        <begin position="547"/>
        <end position="630"/>
    </location>
</feature>
<accession>A0AAU8WTK2</accession>
<keyword evidence="3" id="KW-0282">Flagellum</keyword>
<keyword evidence="3" id="KW-0966">Cell projection</keyword>
<keyword evidence="4" id="KW-1185">Reference proteome</keyword>
<reference evidence="4" key="1">
    <citation type="journal article" date="2017" name="Genome Announc.">
        <title>Complete Genome Sequence of Vibrio sp. Strain 2521-89, a Close Relative of Vibrio cholerae Isolated from Lake Water in New Mexico, USA.</title>
        <authorList>
            <person name="Liang K."/>
            <person name="Orata F.D."/>
            <person name="Winkjer N.S."/>
            <person name="Rowe L.A."/>
            <person name="Tarr C.L."/>
            <person name="Boucher Y."/>
        </authorList>
    </citation>
    <scope>NUCLEOTIDE SEQUENCE [LARGE SCALE GENOMIC DNA]</scope>
    <source>
        <strain evidence="4">2521-89</strain>
    </source>
</reference>
<protein>
    <submittedName>
        <fullName evidence="3">Flagellar hook-length control protein FliK</fullName>
    </submittedName>
</protein>
<dbReference type="Pfam" id="PF02120">
    <property type="entry name" value="Flg_hook"/>
    <property type="match status" value="1"/>
</dbReference>